<sequence>MENKEGRNFQLSSLFVDLYRNEILFSFTFISVLVPLKFHFGYNNNHNTSTITTQILQMPNIAN</sequence>
<reference evidence="2" key="1">
    <citation type="submission" date="2013-05" db="EMBL/GenBank/DDBJ databases">
        <authorList>
            <person name="Yim A.K.Y."/>
            <person name="Chan T.F."/>
            <person name="Ji K.M."/>
            <person name="Liu X.Y."/>
            <person name="Zhou J.W."/>
            <person name="Li R.Q."/>
            <person name="Yang K.Y."/>
            <person name="Li J."/>
            <person name="Li M."/>
            <person name="Law P.T.W."/>
            <person name="Wu Y.L."/>
            <person name="Cai Z.L."/>
            <person name="Qin H."/>
            <person name="Bao Y."/>
            <person name="Leung R.K.K."/>
            <person name="Ng P.K.S."/>
            <person name="Zou J."/>
            <person name="Zhong X.J."/>
            <person name="Ran P.X."/>
            <person name="Zhong N.S."/>
            <person name="Liu Z.G."/>
            <person name="Tsui S.K.W."/>
        </authorList>
    </citation>
    <scope>NUCLEOTIDE SEQUENCE</scope>
    <source>
        <strain evidence="2">Derf</strain>
        <tissue evidence="2">Whole organism</tissue>
    </source>
</reference>
<proteinExistence type="predicted"/>
<name>A0A922HSX4_DERFA</name>
<dbReference type="AlphaFoldDB" id="A0A922HSX4"/>
<evidence type="ECO:0000256" key="1">
    <source>
        <dbReference type="SAM" id="Phobius"/>
    </source>
</evidence>
<evidence type="ECO:0000313" key="2">
    <source>
        <dbReference type="EMBL" id="KAH9506715.1"/>
    </source>
</evidence>
<accession>A0A922HSX4</accession>
<organism evidence="2 3">
    <name type="scientific">Dermatophagoides farinae</name>
    <name type="common">American house dust mite</name>
    <dbReference type="NCBI Taxonomy" id="6954"/>
    <lineage>
        <taxon>Eukaryota</taxon>
        <taxon>Metazoa</taxon>
        <taxon>Ecdysozoa</taxon>
        <taxon>Arthropoda</taxon>
        <taxon>Chelicerata</taxon>
        <taxon>Arachnida</taxon>
        <taxon>Acari</taxon>
        <taxon>Acariformes</taxon>
        <taxon>Sarcoptiformes</taxon>
        <taxon>Astigmata</taxon>
        <taxon>Psoroptidia</taxon>
        <taxon>Analgoidea</taxon>
        <taxon>Pyroglyphidae</taxon>
        <taxon>Dermatophagoidinae</taxon>
        <taxon>Dermatophagoides</taxon>
    </lineage>
</organism>
<keyword evidence="1" id="KW-1133">Transmembrane helix</keyword>
<comment type="caution">
    <text evidence="2">The sequence shown here is derived from an EMBL/GenBank/DDBJ whole genome shotgun (WGS) entry which is preliminary data.</text>
</comment>
<gene>
    <name evidence="2" type="ORF">DERF_011432</name>
</gene>
<keyword evidence="1" id="KW-0812">Transmembrane</keyword>
<keyword evidence="3" id="KW-1185">Reference proteome</keyword>
<reference evidence="2" key="2">
    <citation type="journal article" date="2022" name="Res Sq">
        <title>Comparative Genomics Reveals Insights into the Divergent Evolution of Astigmatic Mites and Household Pest Adaptations.</title>
        <authorList>
            <person name="Xiong Q."/>
            <person name="Wan A.T.-Y."/>
            <person name="Liu X.-Y."/>
            <person name="Fung C.S.-H."/>
            <person name="Xiao X."/>
            <person name="Malainual N."/>
            <person name="Hou J."/>
            <person name="Wang L."/>
            <person name="Wang M."/>
            <person name="Yang K."/>
            <person name="Cui Y."/>
            <person name="Leung E."/>
            <person name="Nong W."/>
            <person name="Shin S.-K."/>
            <person name="Au S."/>
            <person name="Jeong K.Y."/>
            <person name="Chew F.T."/>
            <person name="Hui J."/>
            <person name="Leung T.F."/>
            <person name="Tungtrongchitr A."/>
            <person name="Zhong N."/>
            <person name="Liu Z."/>
            <person name="Tsui S."/>
        </authorList>
    </citation>
    <scope>NUCLEOTIDE SEQUENCE</scope>
    <source>
        <strain evidence="2">Derf</strain>
        <tissue evidence="2">Whole organism</tissue>
    </source>
</reference>
<protein>
    <submittedName>
        <fullName evidence="2">Uncharacterized protein</fullName>
    </submittedName>
</protein>
<dbReference type="Proteomes" id="UP000790347">
    <property type="component" value="Unassembled WGS sequence"/>
</dbReference>
<evidence type="ECO:0000313" key="3">
    <source>
        <dbReference type="Proteomes" id="UP000790347"/>
    </source>
</evidence>
<dbReference type="EMBL" id="ASGP02000005">
    <property type="protein sequence ID" value="KAH9506715.1"/>
    <property type="molecule type" value="Genomic_DNA"/>
</dbReference>
<feature type="transmembrane region" description="Helical" evidence="1">
    <location>
        <begin position="23"/>
        <end position="40"/>
    </location>
</feature>
<keyword evidence="1" id="KW-0472">Membrane</keyword>